<dbReference type="InterPro" id="IPR001789">
    <property type="entry name" value="Sig_transdc_resp-reg_receiver"/>
</dbReference>
<organism evidence="5 6">
    <name type="scientific">Blastopirellula retiformator</name>
    <dbReference type="NCBI Taxonomy" id="2527970"/>
    <lineage>
        <taxon>Bacteria</taxon>
        <taxon>Pseudomonadati</taxon>
        <taxon>Planctomycetota</taxon>
        <taxon>Planctomycetia</taxon>
        <taxon>Pirellulales</taxon>
        <taxon>Pirellulaceae</taxon>
        <taxon>Blastopirellula</taxon>
    </lineage>
</organism>
<dbReference type="EC" id="2.7.13.3" evidence="5"/>
<evidence type="ECO:0000256" key="3">
    <source>
        <dbReference type="PROSITE-ProRule" id="PRU00169"/>
    </source>
</evidence>
<keyword evidence="5" id="KW-0808">Transferase</keyword>
<dbReference type="OrthoDB" id="9800897at2"/>
<keyword evidence="6" id="KW-1185">Reference proteome</keyword>
<evidence type="ECO:0000256" key="1">
    <source>
        <dbReference type="ARBA" id="ARBA00022553"/>
    </source>
</evidence>
<keyword evidence="2" id="KW-0902">Two-component regulatory system</keyword>
<evidence type="ECO:0000313" key="6">
    <source>
        <dbReference type="Proteomes" id="UP000318878"/>
    </source>
</evidence>
<dbReference type="Pfam" id="PF00072">
    <property type="entry name" value="Response_reg"/>
    <property type="match status" value="1"/>
</dbReference>
<gene>
    <name evidence="5" type="primary">evgS_1</name>
    <name evidence="5" type="ORF">Enr8_18590</name>
</gene>
<dbReference type="PANTHER" id="PTHR45339:SF1">
    <property type="entry name" value="HYBRID SIGNAL TRANSDUCTION HISTIDINE KINASE J"/>
    <property type="match status" value="1"/>
</dbReference>
<dbReference type="Proteomes" id="UP000318878">
    <property type="component" value="Unassembled WGS sequence"/>
</dbReference>
<protein>
    <submittedName>
        <fullName evidence="5">Sensor protein EvgS</fullName>
        <ecNumber evidence="5">2.7.13.3</ecNumber>
    </submittedName>
</protein>
<keyword evidence="1 3" id="KW-0597">Phosphoprotein</keyword>
<dbReference type="SMART" id="SM00448">
    <property type="entry name" value="REC"/>
    <property type="match status" value="1"/>
</dbReference>
<dbReference type="EMBL" id="SJPF01000002">
    <property type="protein sequence ID" value="TWT34450.1"/>
    <property type="molecule type" value="Genomic_DNA"/>
</dbReference>
<dbReference type="PANTHER" id="PTHR45339">
    <property type="entry name" value="HYBRID SIGNAL TRANSDUCTION HISTIDINE KINASE J"/>
    <property type="match status" value="1"/>
</dbReference>
<accession>A0A5C5V8U9</accession>
<dbReference type="GO" id="GO:0004673">
    <property type="term" value="F:protein histidine kinase activity"/>
    <property type="evidence" value="ECO:0007669"/>
    <property type="project" value="UniProtKB-EC"/>
</dbReference>
<dbReference type="SUPFAM" id="SSF52172">
    <property type="entry name" value="CheY-like"/>
    <property type="match status" value="1"/>
</dbReference>
<dbReference type="AlphaFoldDB" id="A0A5C5V8U9"/>
<reference evidence="5 6" key="1">
    <citation type="submission" date="2019-02" db="EMBL/GenBank/DDBJ databases">
        <title>Deep-cultivation of Planctomycetes and their phenomic and genomic characterization uncovers novel biology.</title>
        <authorList>
            <person name="Wiegand S."/>
            <person name="Jogler M."/>
            <person name="Boedeker C."/>
            <person name="Pinto D."/>
            <person name="Vollmers J."/>
            <person name="Rivas-Marin E."/>
            <person name="Kohn T."/>
            <person name="Peeters S.H."/>
            <person name="Heuer A."/>
            <person name="Rast P."/>
            <person name="Oberbeckmann S."/>
            <person name="Bunk B."/>
            <person name="Jeske O."/>
            <person name="Meyerdierks A."/>
            <person name="Storesund J.E."/>
            <person name="Kallscheuer N."/>
            <person name="Luecker S."/>
            <person name="Lage O.M."/>
            <person name="Pohl T."/>
            <person name="Merkel B.J."/>
            <person name="Hornburger P."/>
            <person name="Mueller R.-W."/>
            <person name="Bruemmer F."/>
            <person name="Labrenz M."/>
            <person name="Spormann A.M."/>
            <person name="Op Den Camp H."/>
            <person name="Overmann J."/>
            <person name="Amann R."/>
            <person name="Jetten M.S.M."/>
            <person name="Mascher T."/>
            <person name="Medema M.H."/>
            <person name="Devos D.P."/>
            <person name="Kaster A.-K."/>
            <person name="Ovreas L."/>
            <person name="Rohde M."/>
            <person name="Galperin M.Y."/>
            <person name="Jogler C."/>
        </authorList>
    </citation>
    <scope>NUCLEOTIDE SEQUENCE [LARGE SCALE GENOMIC DNA]</scope>
    <source>
        <strain evidence="5 6">Enr8</strain>
    </source>
</reference>
<name>A0A5C5V8U9_9BACT</name>
<evidence type="ECO:0000256" key="2">
    <source>
        <dbReference type="ARBA" id="ARBA00023012"/>
    </source>
</evidence>
<proteinExistence type="predicted"/>
<dbReference type="CDD" id="cd17546">
    <property type="entry name" value="REC_hyHK_CKI1_RcsC-like"/>
    <property type="match status" value="1"/>
</dbReference>
<dbReference type="GO" id="GO:0000160">
    <property type="term" value="P:phosphorelay signal transduction system"/>
    <property type="evidence" value="ECO:0007669"/>
    <property type="project" value="UniProtKB-KW"/>
</dbReference>
<feature type="domain" description="Response regulatory" evidence="4">
    <location>
        <begin position="19"/>
        <end position="133"/>
    </location>
</feature>
<evidence type="ECO:0000313" key="5">
    <source>
        <dbReference type="EMBL" id="TWT34450.1"/>
    </source>
</evidence>
<dbReference type="InterPro" id="IPR011006">
    <property type="entry name" value="CheY-like_superfamily"/>
</dbReference>
<dbReference type="Gene3D" id="3.40.50.2300">
    <property type="match status" value="1"/>
</dbReference>
<feature type="modified residue" description="4-aspartylphosphate" evidence="3">
    <location>
        <position position="68"/>
    </location>
</feature>
<evidence type="ECO:0000259" key="4">
    <source>
        <dbReference type="PROSITE" id="PS50110"/>
    </source>
</evidence>
<comment type="caution">
    <text evidence="5">The sequence shown here is derived from an EMBL/GenBank/DDBJ whole genome shotgun (WGS) entry which is preliminary data.</text>
</comment>
<sequence length="142" mass="15394">MVTQMQTEITQRTILAGLRILVAEDNELNRQLLEIILSSGGADVTQVCDGEEAVAVFDPAQFDLAILDICMPKLDGLATLTKIRDRDPDFPAAALTACARSEDRDACMAAGFQLFLTKPIMPADLLRAITLLAETRVVCSVN</sequence>
<dbReference type="PROSITE" id="PS50110">
    <property type="entry name" value="RESPONSE_REGULATORY"/>
    <property type="match status" value="1"/>
</dbReference>